<accession>A0A1N6FLH0</accession>
<evidence type="ECO:0000256" key="2">
    <source>
        <dbReference type="ARBA" id="ARBA00022617"/>
    </source>
</evidence>
<evidence type="ECO:0000256" key="3">
    <source>
        <dbReference type="ARBA" id="ARBA00022723"/>
    </source>
</evidence>
<dbReference type="Gene3D" id="1.10.490.10">
    <property type="entry name" value="Globins"/>
    <property type="match status" value="1"/>
</dbReference>
<evidence type="ECO:0000256" key="1">
    <source>
        <dbReference type="ARBA" id="ARBA00022448"/>
    </source>
</evidence>
<protein>
    <submittedName>
        <fullName evidence="6">Hemoglobin</fullName>
    </submittedName>
</protein>
<dbReference type="CDD" id="cd14775">
    <property type="entry name" value="TrHb2_O-like"/>
    <property type="match status" value="1"/>
</dbReference>
<dbReference type="Pfam" id="PF01152">
    <property type="entry name" value="Bac_globin"/>
    <property type="match status" value="1"/>
</dbReference>
<keyword evidence="3 5" id="KW-0479">Metal-binding</keyword>
<dbReference type="SUPFAM" id="SSF46458">
    <property type="entry name" value="Globin-like"/>
    <property type="match status" value="1"/>
</dbReference>
<proteinExistence type="predicted"/>
<dbReference type="GO" id="GO:0020037">
    <property type="term" value="F:heme binding"/>
    <property type="evidence" value="ECO:0007669"/>
    <property type="project" value="InterPro"/>
</dbReference>
<dbReference type="AlphaFoldDB" id="A0A1N6FLH0"/>
<keyword evidence="4 5" id="KW-0408">Iron</keyword>
<evidence type="ECO:0000313" key="6">
    <source>
        <dbReference type="EMBL" id="SIN96129.1"/>
    </source>
</evidence>
<dbReference type="GO" id="GO:0019825">
    <property type="term" value="F:oxygen binding"/>
    <property type="evidence" value="ECO:0007669"/>
    <property type="project" value="InterPro"/>
</dbReference>
<evidence type="ECO:0000313" key="7">
    <source>
        <dbReference type="Proteomes" id="UP000185003"/>
    </source>
</evidence>
<name>A0A1N6FLH0_9BACT</name>
<evidence type="ECO:0000256" key="4">
    <source>
        <dbReference type="ARBA" id="ARBA00023004"/>
    </source>
</evidence>
<sequence>MDNKDQIPSPCEWAGGVEKFEQLTDIFYKKVLQDPILEPVFRHMPAEHSKHVAHFMAEVLMGPKVYTAEYGDNALKHMVGKHIGRKLKEEQRKRWVDLLLESADEIGLANDPEFRSTFIAHLEWGTRVAVLNSQLDENPTTENEQIPEWGWGEVKGPYEVVGSLFQKKK</sequence>
<dbReference type="STRING" id="536979.SAMN04488055_2286"/>
<dbReference type="InterPro" id="IPR009050">
    <property type="entry name" value="Globin-like_sf"/>
</dbReference>
<dbReference type="GO" id="GO:0046872">
    <property type="term" value="F:metal ion binding"/>
    <property type="evidence" value="ECO:0007669"/>
    <property type="project" value="UniProtKB-KW"/>
</dbReference>
<dbReference type="OrthoDB" id="25954at2"/>
<keyword evidence="2 5" id="KW-0349">Heme</keyword>
<dbReference type="Proteomes" id="UP000185003">
    <property type="component" value="Unassembled WGS sequence"/>
</dbReference>
<evidence type="ECO:0000256" key="5">
    <source>
        <dbReference type="PIRSR" id="PIRSR601486-1"/>
    </source>
</evidence>
<feature type="binding site" description="distal binding residue" evidence="5">
    <location>
        <position position="51"/>
    </location>
    <ligand>
        <name>heme</name>
        <dbReference type="ChEBI" id="CHEBI:30413"/>
    </ligand>
    <ligandPart>
        <name>Fe</name>
        <dbReference type="ChEBI" id="CHEBI:18248"/>
    </ligandPart>
</feature>
<keyword evidence="7" id="KW-1185">Reference proteome</keyword>
<dbReference type="InterPro" id="IPR001486">
    <property type="entry name" value="Hemoglobin_trunc"/>
</dbReference>
<reference evidence="6 7" key="1">
    <citation type="submission" date="2016-11" db="EMBL/GenBank/DDBJ databases">
        <authorList>
            <person name="Jaros S."/>
            <person name="Januszkiewicz K."/>
            <person name="Wedrychowicz H."/>
        </authorList>
    </citation>
    <scope>NUCLEOTIDE SEQUENCE [LARGE SCALE GENOMIC DNA]</scope>
    <source>
        <strain evidence="6 7">DSM 24787</strain>
    </source>
</reference>
<gene>
    <name evidence="6" type="ORF">SAMN04488055_2286</name>
</gene>
<dbReference type="InterPro" id="IPR012292">
    <property type="entry name" value="Globin/Proto"/>
</dbReference>
<dbReference type="RefSeq" id="WP_074240554.1">
    <property type="nucleotide sequence ID" value="NZ_FSRA01000001.1"/>
</dbReference>
<organism evidence="6 7">
    <name type="scientific">Chitinophaga niabensis</name>
    <dbReference type="NCBI Taxonomy" id="536979"/>
    <lineage>
        <taxon>Bacteria</taxon>
        <taxon>Pseudomonadati</taxon>
        <taxon>Bacteroidota</taxon>
        <taxon>Chitinophagia</taxon>
        <taxon>Chitinophagales</taxon>
        <taxon>Chitinophagaceae</taxon>
        <taxon>Chitinophaga</taxon>
    </lineage>
</organism>
<dbReference type="EMBL" id="FSRA01000001">
    <property type="protein sequence ID" value="SIN96129.1"/>
    <property type="molecule type" value="Genomic_DNA"/>
</dbReference>
<keyword evidence="1" id="KW-0813">Transport</keyword>